<organism evidence="2 3">
    <name type="scientific">Acidicapsa dinghuensis</name>
    <dbReference type="NCBI Taxonomy" id="2218256"/>
    <lineage>
        <taxon>Bacteria</taxon>
        <taxon>Pseudomonadati</taxon>
        <taxon>Acidobacteriota</taxon>
        <taxon>Terriglobia</taxon>
        <taxon>Terriglobales</taxon>
        <taxon>Acidobacteriaceae</taxon>
        <taxon>Acidicapsa</taxon>
    </lineage>
</organism>
<name>A0ABW1ENQ1_9BACT</name>
<reference evidence="3" key="1">
    <citation type="journal article" date="2019" name="Int. J. Syst. Evol. Microbiol.">
        <title>The Global Catalogue of Microorganisms (GCM) 10K type strain sequencing project: providing services to taxonomists for standard genome sequencing and annotation.</title>
        <authorList>
            <consortium name="The Broad Institute Genomics Platform"/>
            <consortium name="The Broad Institute Genome Sequencing Center for Infectious Disease"/>
            <person name="Wu L."/>
            <person name="Ma J."/>
        </authorList>
    </citation>
    <scope>NUCLEOTIDE SEQUENCE [LARGE SCALE GENOMIC DNA]</scope>
    <source>
        <strain evidence="3">JCM 4087</strain>
    </source>
</reference>
<comment type="caution">
    <text evidence="2">The sequence shown here is derived from an EMBL/GenBank/DDBJ whole genome shotgun (WGS) entry which is preliminary data.</text>
</comment>
<dbReference type="Pfam" id="PF00149">
    <property type="entry name" value="Metallophos"/>
    <property type="match status" value="1"/>
</dbReference>
<dbReference type="InterPro" id="IPR004843">
    <property type="entry name" value="Calcineurin-like_PHP"/>
</dbReference>
<dbReference type="EMBL" id="JBHSPH010000010">
    <property type="protein sequence ID" value="MFC5864927.1"/>
    <property type="molecule type" value="Genomic_DNA"/>
</dbReference>
<evidence type="ECO:0000313" key="3">
    <source>
        <dbReference type="Proteomes" id="UP001596091"/>
    </source>
</evidence>
<dbReference type="PANTHER" id="PTHR43143">
    <property type="entry name" value="METALLOPHOSPHOESTERASE, CALCINEURIN SUPERFAMILY"/>
    <property type="match status" value="1"/>
</dbReference>
<evidence type="ECO:0000259" key="1">
    <source>
        <dbReference type="Pfam" id="PF00149"/>
    </source>
</evidence>
<dbReference type="Proteomes" id="UP001596091">
    <property type="component" value="Unassembled WGS sequence"/>
</dbReference>
<dbReference type="GO" id="GO:0016787">
    <property type="term" value="F:hydrolase activity"/>
    <property type="evidence" value="ECO:0007669"/>
    <property type="project" value="UniProtKB-KW"/>
</dbReference>
<dbReference type="InterPro" id="IPR051918">
    <property type="entry name" value="STPP_CPPED1"/>
</dbReference>
<proteinExistence type="predicted"/>
<dbReference type="PANTHER" id="PTHR43143:SF1">
    <property type="entry name" value="SERINE_THREONINE-PROTEIN PHOSPHATASE CPPED1"/>
    <property type="match status" value="1"/>
</dbReference>
<sequence length="305" mass="34208">MIRSRVDSNPTFVLKQFAPDKPLRLIVYGDMRFTDPNITSGTNPKVRSWLAARIGEEKPQALLLTGDMPFVGSRNEDWAEYRKETASWTAAGFPVFPTIGNHEIKGDPVKGAANYLANFPQIQGHRFYSAVLGPVEVIGLDMILPGSPRSEQYRWFAAQLAHIPASVQFLFILYHTPWVADTQSQMIAGLPTKDGLALRTLLESYVPKLHAKVVMFSGHIHNYERFERHGVEYVVTGGGGAQPYPLLYRGEHDLYRDPGFPVFNYVTVEVENHALHAEMWKVTDPDATPLSVEKKDSFAIEAVKP</sequence>
<feature type="domain" description="Calcineurin-like phosphoesterase" evidence="1">
    <location>
        <begin position="24"/>
        <end position="223"/>
    </location>
</feature>
<dbReference type="SUPFAM" id="SSF56300">
    <property type="entry name" value="Metallo-dependent phosphatases"/>
    <property type="match status" value="1"/>
</dbReference>
<evidence type="ECO:0000313" key="2">
    <source>
        <dbReference type="EMBL" id="MFC5864927.1"/>
    </source>
</evidence>
<keyword evidence="3" id="KW-1185">Reference proteome</keyword>
<dbReference type="InterPro" id="IPR029052">
    <property type="entry name" value="Metallo-depent_PP-like"/>
</dbReference>
<accession>A0ABW1ENQ1</accession>
<dbReference type="Gene3D" id="3.60.21.10">
    <property type="match status" value="1"/>
</dbReference>
<dbReference type="RefSeq" id="WP_263332293.1">
    <property type="nucleotide sequence ID" value="NZ_JAGSYH010000001.1"/>
</dbReference>
<gene>
    <name evidence="2" type="ORF">ACFPT7_21645</name>
</gene>
<protein>
    <submittedName>
        <fullName evidence="2">Metallophosphoesterase family protein</fullName>
        <ecNumber evidence="2">3.1.-.-</ecNumber>
    </submittedName>
</protein>
<keyword evidence="2" id="KW-0378">Hydrolase</keyword>
<dbReference type="EC" id="3.1.-.-" evidence="2"/>